<dbReference type="PANTHER" id="PTHR22699:SF3">
    <property type="entry name" value="DUF4105 DOMAIN-CONTAINING PROTEIN"/>
    <property type="match status" value="1"/>
</dbReference>
<reference evidence="1" key="2">
    <citation type="submission" date="2022-06" db="UniProtKB">
        <authorList>
            <consortium name="EnsemblMetazoa"/>
        </authorList>
    </citation>
    <scope>IDENTIFICATION</scope>
    <source>
        <strain evidence="1">DF5081</strain>
    </source>
</reference>
<reference evidence="2" key="1">
    <citation type="submission" date="2010-08" db="EMBL/GenBank/DDBJ databases">
        <authorList>
            <consortium name="Caenorhabditis japonica Sequencing Consortium"/>
            <person name="Wilson R.K."/>
        </authorList>
    </citation>
    <scope>NUCLEOTIDE SEQUENCE [LARGE SCALE GENOMIC DNA]</scope>
    <source>
        <strain evidence="2">DF5081</strain>
    </source>
</reference>
<organism evidence="1 2">
    <name type="scientific">Caenorhabditis japonica</name>
    <dbReference type="NCBI Taxonomy" id="281687"/>
    <lineage>
        <taxon>Eukaryota</taxon>
        <taxon>Metazoa</taxon>
        <taxon>Ecdysozoa</taxon>
        <taxon>Nematoda</taxon>
        <taxon>Chromadorea</taxon>
        <taxon>Rhabditida</taxon>
        <taxon>Rhabditina</taxon>
        <taxon>Rhabditomorpha</taxon>
        <taxon>Rhabditoidea</taxon>
        <taxon>Rhabditidae</taxon>
        <taxon>Peloderinae</taxon>
        <taxon>Caenorhabditis</taxon>
    </lineage>
</organism>
<evidence type="ECO:0000313" key="2">
    <source>
        <dbReference type="Proteomes" id="UP000005237"/>
    </source>
</evidence>
<dbReference type="Proteomes" id="UP000005237">
    <property type="component" value="Unassembled WGS sequence"/>
</dbReference>
<proteinExistence type="predicted"/>
<evidence type="ECO:0000313" key="1">
    <source>
        <dbReference type="EnsemblMetazoa" id="CJA00896.1"/>
    </source>
</evidence>
<accession>A0A8R1DFG7</accession>
<sequence length="437" mass="51430">MDKLIFSTDFSGKHVTGAKKCSNYANIAEKAEFYTKFAANSNRFWTGNLILVQENEEISKIQISSDNWKTASVEEDVVGDLDSFFANLFQKFAYKLYNNQALYWLPVFDASIFDQNRHSLQDYDLGRPEHMWERRVENQMYTYALFVKKTTFEDYEATLKFVDALKRIKQHGFFTDCKKNTGPCNTHEQSDKPMLMAFEDDNIAHIYLGDFQQDHVYDWMLTIQQPEVTILNENMVPQYRSGIVPGFSQPRDTVITLFINTKKSQVWRNYKKFAKQRFGGYHLTAVISKEVEKWSFYPAFITMKPNDEYVKAFTLYKDITFDRMTKYIEDSRYPGCHKLESTHDFINAIKAQKPLLIFYDAMNTKNVTKFKYAASHEQGIDRTVQFAAITGFLIIPLSEEIEDFKFPIARFNLWERHEDVEELEKELTQVQKNRDEL</sequence>
<name>A0A8R1DFG7_CAEJA</name>
<dbReference type="PANTHER" id="PTHR22699">
    <property type="entry name" value="THIOREDOXIN DOMAIN-CONTAINING PROTEIN 16"/>
    <property type="match status" value="1"/>
</dbReference>
<protein>
    <submittedName>
        <fullName evidence="1">Uncharacterized protein</fullName>
    </submittedName>
</protein>
<keyword evidence="2" id="KW-1185">Reference proteome</keyword>
<dbReference type="AlphaFoldDB" id="A0A8R1DFG7"/>
<dbReference type="EnsemblMetazoa" id="CJA00896.1">
    <property type="protein sequence ID" value="CJA00896.1"/>
    <property type="gene ID" value="WBGene00120100"/>
</dbReference>
<dbReference type="InterPro" id="IPR040090">
    <property type="entry name" value="TXNDC16"/>
</dbReference>